<gene>
    <name evidence="1" type="ORF">NC992_10280</name>
</gene>
<name>A0ABV0K3F1_9CYAN</name>
<dbReference type="Gene3D" id="1.50.10.10">
    <property type="match status" value="1"/>
</dbReference>
<dbReference type="CDD" id="cd04794">
    <property type="entry name" value="euk_LANCL"/>
    <property type="match status" value="1"/>
</dbReference>
<dbReference type="Pfam" id="PF05147">
    <property type="entry name" value="LANC_like"/>
    <property type="match status" value="1"/>
</dbReference>
<protein>
    <submittedName>
        <fullName evidence="1">LanC-like protein</fullName>
    </submittedName>
</protein>
<evidence type="ECO:0000313" key="1">
    <source>
        <dbReference type="EMBL" id="MEP0947258.1"/>
    </source>
</evidence>
<dbReference type="PANTHER" id="PTHR12736">
    <property type="entry name" value="LANC-LIKE PROTEIN"/>
    <property type="match status" value="1"/>
</dbReference>
<dbReference type="Proteomes" id="UP001482513">
    <property type="component" value="Unassembled WGS sequence"/>
</dbReference>
<dbReference type="PANTHER" id="PTHR12736:SF7">
    <property type="entry name" value="LANC-LIKE PROTEIN 3"/>
    <property type="match status" value="1"/>
</dbReference>
<dbReference type="PRINTS" id="PR01950">
    <property type="entry name" value="LANCSUPER"/>
</dbReference>
<accession>A0ABV0K3F1</accession>
<comment type="caution">
    <text evidence="1">The sequence shown here is derived from an EMBL/GenBank/DDBJ whole genome shotgun (WGS) entry which is preliminary data.</text>
</comment>
<evidence type="ECO:0000313" key="2">
    <source>
        <dbReference type="Proteomes" id="UP001482513"/>
    </source>
</evidence>
<dbReference type="InterPro" id="IPR012341">
    <property type="entry name" value="6hp_glycosidase-like_sf"/>
</dbReference>
<dbReference type="SUPFAM" id="SSF158745">
    <property type="entry name" value="LanC-like"/>
    <property type="match status" value="1"/>
</dbReference>
<dbReference type="RefSeq" id="WP_190701771.1">
    <property type="nucleotide sequence ID" value="NZ_JAMPKX010000003.1"/>
</dbReference>
<dbReference type="InterPro" id="IPR007822">
    <property type="entry name" value="LANC-like"/>
</dbReference>
<reference evidence="1 2" key="1">
    <citation type="submission" date="2022-04" db="EMBL/GenBank/DDBJ databases">
        <title>Positive selection, recombination, and allopatry shape intraspecific diversity of widespread and dominant cyanobacteria.</title>
        <authorList>
            <person name="Wei J."/>
            <person name="Shu W."/>
            <person name="Hu C."/>
        </authorList>
    </citation>
    <scope>NUCLEOTIDE SEQUENCE [LARGE SCALE GENOMIC DNA]</scope>
    <source>
        <strain evidence="1 2">DQ-A4</strain>
    </source>
</reference>
<sequence>MTLFDPARHYPLLQLDWEPNAVQEAICAIAHETITQLQTAPLLSGHPMDDQAFGSDLYFGKAGVLWTIHYLQTVGAIDSTIDVTTHLNESLEQNQQRYPKVSPYPEQSSYLFGELPLLLLQYKLSPSEDKAIQILQSIHKNDSQPVRELMWGMAGSMLAAYFMYQWTQESRWQEVFKLQASLLLQEWQSVGKVGYLWTIDLYGGQQQWLGPVHGFASNLTPLLVGQPLLTNEEFQDISNRAMMTVVQTAVTEDGTANWPAVYDKAHPHQAPNLVQYCHGAPGMVTALATLPRGVYEQFDRILEQGGELTWQAGPLKKGSNLCHGTGGNGYAFLKLFNRTGNQMWLDRAKVFAMHAIEQYHLSQQLYRQLRYPLWTGDLGLAIYLWDCLQAQSQFPTIDIF</sequence>
<dbReference type="EMBL" id="JAMPKX010000003">
    <property type="protein sequence ID" value="MEP0947258.1"/>
    <property type="molecule type" value="Genomic_DNA"/>
</dbReference>
<dbReference type="SMART" id="SM01260">
    <property type="entry name" value="LANC_like"/>
    <property type="match status" value="1"/>
</dbReference>
<organism evidence="1 2">
    <name type="scientific">Leptolyngbya subtilissima DQ-A4</name>
    <dbReference type="NCBI Taxonomy" id="2933933"/>
    <lineage>
        <taxon>Bacteria</taxon>
        <taxon>Bacillati</taxon>
        <taxon>Cyanobacteriota</taxon>
        <taxon>Cyanophyceae</taxon>
        <taxon>Leptolyngbyales</taxon>
        <taxon>Leptolyngbyaceae</taxon>
        <taxon>Leptolyngbya group</taxon>
        <taxon>Leptolyngbya</taxon>
    </lineage>
</organism>
<proteinExistence type="predicted"/>
<keyword evidence="2" id="KW-1185">Reference proteome</keyword>